<keyword evidence="3" id="KW-1185">Reference proteome</keyword>
<protein>
    <submittedName>
        <fullName evidence="2">Heterokaryon incompatibility protein-domain-containing protein</fullName>
    </submittedName>
</protein>
<dbReference type="OrthoDB" id="5125733at2759"/>
<sequence>YLALSYRWGNAVRSSLMLTARTESEMRSGMPTSALPRTIQDACTVVKRLGYRYLWVDRLCIFQDSGKDWNHESGRMGHIYKHAKLVIAASCAAEENMGFFRDRHEQALEYELGYLSDRGWTFQERVLPARIVHFAGDQVHWECARLDAWPHAASWSRLVTEYSERRFTFESDKLSALSGLAREWRSLRARRGVPEDAYYAGLWGSSFMFGLCWLPLSYTVRQRDSPYIAPSWSW</sequence>
<proteinExistence type="predicted"/>
<evidence type="ECO:0000313" key="2">
    <source>
        <dbReference type="EMBL" id="KXJ85305.1"/>
    </source>
</evidence>
<reference evidence="3" key="1">
    <citation type="submission" date="2016-02" db="EMBL/GenBank/DDBJ databases">
        <title>Draft genome sequence of Microdochium bolleyi, a fungal endophyte of beachgrass.</title>
        <authorList>
            <consortium name="DOE Joint Genome Institute"/>
            <person name="David A.S."/>
            <person name="May G."/>
            <person name="Haridas S."/>
            <person name="Lim J."/>
            <person name="Wang M."/>
            <person name="Labutti K."/>
            <person name="Lipzen A."/>
            <person name="Barry K."/>
            <person name="Grigoriev I.V."/>
        </authorList>
    </citation>
    <scope>NUCLEOTIDE SEQUENCE [LARGE SCALE GENOMIC DNA]</scope>
    <source>
        <strain evidence="3">J235TASD1</strain>
    </source>
</reference>
<dbReference type="InterPro" id="IPR010730">
    <property type="entry name" value="HET"/>
</dbReference>
<name>A0A136IK59_9PEZI</name>
<accession>A0A136IK59</accession>
<dbReference type="EMBL" id="KQ964286">
    <property type="protein sequence ID" value="KXJ85305.1"/>
    <property type="molecule type" value="Genomic_DNA"/>
</dbReference>
<organism evidence="2 3">
    <name type="scientific">Microdochium bolleyi</name>
    <dbReference type="NCBI Taxonomy" id="196109"/>
    <lineage>
        <taxon>Eukaryota</taxon>
        <taxon>Fungi</taxon>
        <taxon>Dikarya</taxon>
        <taxon>Ascomycota</taxon>
        <taxon>Pezizomycotina</taxon>
        <taxon>Sordariomycetes</taxon>
        <taxon>Xylariomycetidae</taxon>
        <taxon>Xylariales</taxon>
        <taxon>Microdochiaceae</taxon>
        <taxon>Microdochium</taxon>
    </lineage>
</organism>
<dbReference type="PANTHER" id="PTHR33112:SF16">
    <property type="entry name" value="HETEROKARYON INCOMPATIBILITY DOMAIN-CONTAINING PROTEIN"/>
    <property type="match status" value="1"/>
</dbReference>
<dbReference type="InParanoid" id="A0A136IK59"/>
<feature type="non-terminal residue" evidence="2">
    <location>
        <position position="1"/>
    </location>
</feature>
<dbReference type="STRING" id="196109.A0A136IK59"/>
<feature type="domain" description="Heterokaryon incompatibility" evidence="1">
    <location>
        <begin position="1"/>
        <end position="104"/>
    </location>
</feature>
<gene>
    <name evidence="2" type="ORF">Micbo1qcDRAFT_109082</name>
</gene>
<feature type="non-terminal residue" evidence="2">
    <location>
        <position position="234"/>
    </location>
</feature>
<evidence type="ECO:0000313" key="3">
    <source>
        <dbReference type="Proteomes" id="UP000070501"/>
    </source>
</evidence>
<dbReference type="Proteomes" id="UP000070501">
    <property type="component" value="Unassembled WGS sequence"/>
</dbReference>
<dbReference type="AlphaFoldDB" id="A0A136IK59"/>
<dbReference type="PANTHER" id="PTHR33112">
    <property type="entry name" value="DOMAIN PROTEIN, PUTATIVE-RELATED"/>
    <property type="match status" value="1"/>
</dbReference>
<evidence type="ECO:0000259" key="1">
    <source>
        <dbReference type="Pfam" id="PF06985"/>
    </source>
</evidence>
<dbReference type="Pfam" id="PF06985">
    <property type="entry name" value="HET"/>
    <property type="match status" value="1"/>
</dbReference>